<proteinExistence type="predicted"/>
<comment type="caution">
    <text evidence="2">The sequence shown here is derived from an EMBL/GenBank/DDBJ whole genome shotgun (WGS) entry which is preliminary data.</text>
</comment>
<feature type="compositionally biased region" description="Basic and acidic residues" evidence="1">
    <location>
        <begin position="23"/>
        <end position="36"/>
    </location>
</feature>
<dbReference type="Proteomes" id="UP001199044">
    <property type="component" value="Unassembled WGS sequence"/>
</dbReference>
<gene>
    <name evidence="2" type="ORF">LDJ79_05685</name>
</gene>
<reference evidence="3" key="1">
    <citation type="submission" date="2023-07" db="EMBL/GenBank/DDBJ databases">
        <title>Molecular identification of indigenous halophilic bacteria isolated from red sea cost, biodegradation of synthetic dyes and assessment of degraded metabolite toxicity.</title>
        <authorList>
            <person name="Chaieb K."/>
            <person name="Altayb H.N."/>
        </authorList>
    </citation>
    <scope>NUCLEOTIDE SEQUENCE [LARGE SCALE GENOMIC DNA]</scope>
    <source>
        <strain evidence="3">K20</strain>
    </source>
</reference>
<organism evidence="2 3">
    <name type="scientific">Vibrio tritonius</name>
    <dbReference type="NCBI Taxonomy" id="1435069"/>
    <lineage>
        <taxon>Bacteria</taxon>
        <taxon>Pseudomonadati</taxon>
        <taxon>Pseudomonadota</taxon>
        <taxon>Gammaproteobacteria</taxon>
        <taxon>Vibrionales</taxon>
        <taxon>Vibrionaceae</taxon>
        <taxon>Vibrio</taxon>
    </lineage>
</organism>
<evidence type="ECO:0000313" key="2">
    <source>
        <dbReference type="EMBL" id="MCA2015593.1"/>
    </source>
</evidence>
<protein>
    <submittedName>
        <fullName evidence="2">Uncharacterized protein</fullName>
    </submittedName>
</protein>
<evidence type="ECO:0000313" key="3">
    <source>
        <dbReference type="Proteomes" id="UP001199044"/>
    </source>
</evidence>
<evidence type="ECO:0000256" key="1">
    <source>
        <dbReference type="SAM" id="MobiDB-lite"/>
    </source>
</evidence>
<dbReference type="EMBL" id="JAIWIU010000032">
    <property type="protein sequence ID" value="MCA2015593.1"/>
    <property type="molecule type" value="Genomic_DNA"/>
</dbReference>
<feature type="region of interest" description="Disordered" evidence="1">
    <location>
        <begin position="1"/>
        <end position="36"/>
    </location>
</feature>
<name>A0ABS7YIU8_9VIBR</name>
<accession>A0ABS7YIU8</accession>
<keyword evidence="3" id="KW-1185">Reference proteome</keyword>
<sequence length="100" mass="11796">MSKTENAKKVSKWLRENANPKLSDTRTDGDEPAVKEDREYLNRKELYEVRDVIVRYIDEAKKTYSDTICKNAYNKIKDFRSGDKVKTQDFLDHLHGKLDK</sequence>
<dbReference type="RefSeq" id="WP_225249895.1">
    <property type="nucleotide sequence ID" value="NZ_JAIWIU010000032.1"/>
</dbReference>